<dbReference type="Proteomes" id="UP000009058">
    <property type="component" value="Chromosome 3"/>
</dbReference>
<reference key="2">
    <citation type="submission" date="2011-05" db="EMBL/GenBank/DDBJ databases">
        <title>The Genome Sequence of Magnaporthe oryzae 70-15.</title>
        <authorList>
            <consortium name="The Broad Institute Genome Sequencing Platform"/>
            <person name="Ma L.-J."/>
            <person name="Dead R."/>
            <person name="Young S.K."/>
            <person name="Zeng Q."/>
            <person name="Gargeya S."/>
            <person name="Fitzgerald M."/>
            <person name="Haas B."/>
            <person name="Abouelleil A."/>
            <person name="Alvarado L."/>
            <person name="Arachchi H.M."/>
            <person name="Berlin A."/>
            <person name="Brown A."/>
            <person name="Chapman S.B."/>
            <person name="Chen Z."/>
            <person name="Dunbar C."/>
            <person name="Freedman E."/>
            <person name="Gearin G."/>
            <person name="Gellesch M."/>
            <person name="Goldberg J."/>
            <person name="Griggs A."/>
            <person name="Gujja S."/>
            <person name="Heiman D."/>
            <person name="Howarth C."/>
            <person name="Larson L."/>
            <person name="Lui A."/>
            <person name="MacDonald P.J.P."/>
            <person name="Mehta T."/>
            <person name="Montmayeur A."/>
            <person name="Murphy C."/>
            <person name="Neiman D."/>
            <person name="Pearson M."/>
            <person name="Priest M."/>
            <person name="Roberts A."/>
            <person name="Saif S."/>
            <person name="Shea T."/>
            <person name="Shenoy N."/>
            <person name="Sisk P."/>
            <person name="Stolte C."/>
            <person name="Sykes S."/>
            <person name="Yandava C."/>
            <person name="Wortman J."/>
            <person name="Nusbaum C."/>
            <person name="Birren B."/>
        </authorList>
    </citation>
    <scope>NUCLEOTIDE SEQUENCE</scope>
    <source>
        <strain>70-15</strain>
    </source>
</reference>
<accession>G4N5Q8</accession>
<dbReference type="HOGENOM" id="CLU_133417_0_0_1"/>
<evidence type="ECO:0000256" key="1">
    <source>
        <dbReference type="SAM" id="MobiDB-lite"/>
    </source>
</evidence>
<name>G4N5Q8_PYRO7</name>
<dbReference type="OrthoDB" id="5326237at2759"/>
<dbReference type="STRING" id="242507.G4N5Q8"/>
<dbReference type="GeneID" id="2675745"/>
<sequence>MASNPQFARLNGAPTAASVPAGDDTWDEAKYEASLKHLHELHLQLRRLRATIPRMIAPATENVVNPAELFPALQQSMASGVKDVKDFKDSMSSRETNKIISRAYQSRQKNPLQIKPWRPKDDSNWAQMDLD</sequence>
<keyword evidence="3" id="KW-1185">Reference proteome</keyword>
<proteinExistence type="predicted"/>
<reference evidence="2 3" key="1">
    <citation type="journal article" date="2005" name="Nature">
        <title>The genome sequence of the rice blast fungus Magnaporthe grisea.</title>
        <authorList>
            <person name="Dean R.A."/>
            <person name="Talbot N.J."/>
            <person name="Ebbole D.J."/>
            <person name="Farman M.L."/>
            <person name="Mitchell T.K."/>
            <person name="Orbach M.J."/>
            <person name="Thon M."/>
            <person name="Kulkarni R."/>
            <person name="Xu J.R."/>
            <person name="Pan H."/>
            <person name="Read N.D."/>
            <person name="Lee Y.H."/>
            <person name="Carbone I."/>
            <person name="Brown D."/>
            <person name="Oh Y.Y."/>
            <person name="Donofrio N."/>
            <person name="Jeong J.S."/>
            <person name="Soanes D.M."/>
            <person name="Djonovic S."/>
            <person name="Kolomiets E."/>
            <person name="Rehmeyer C."/>
            <person name="Li W."/>
            <person name="Harding M."/>
            <person name="Kim S."/>
            <person name="Lebrun M.H."/>
            <person name="Bohnert H."/>
            <person name="Coughlan S."/>
            <person name="Butler J."/>
            <person name="Calvo S."/>
            <person name="Ma L.J."/>
            <person name="Nicol R."/>
            <person name="Purcell S."/>
            <person name="Nusbaum C."/>
            <person name="Galagan J.E."/>
            <person name="Birren B.W."/>
        </authorList>
    </citation>
    <scope>NUCLEOTIDE SEQUENCE [LARGE SCALE GENOMIC DNA]</scope>
    <source>
        <strain evidence="3">70-15 / ATCC MYA-4617 / FGSC 8958</strain>
    </source>
</reference>
<dbReference type="EMBL" id="CM001233">
    <property type="protein sequence ID" value="EHA53048.1"/>
    <property type="molecule type" value="Genomic_DNA"/>
</dbReference>
<feature type="compositionally biased region" description="Basic and acidic residues" evidence="1">
    <location>
        <begin position="84"/>
        <end position="97"/>
    </location>
</feature>
<dbReference type="OMA" id="GIKPWRH"/>
<dbReference type="eggNOG" id="ENOG502SEH4">
    <property type="taxonomic scope" value="Eukaryota"/>
</dbReference>
<feature type="region of interest" description="Disordered" evidence="1">
    <location>
        <begin position="84"/>
        <end position="131"/>
    </location>
</feature>
<dbReference type="KEGG" id="mgr:MGG_05294"/>
<dbReference type="AlphaFoldDB" id="G4N5Q8"/>
<organism evidence="2 3">
    <name type="scientific">Pyricularia oryzae (strain 70-15 / ATCC MYA-4617 / FGSC 8958)</name>
    <name type="common">Rice blast fungus</name>
    <name type="synonym">Magnaporthe oryzae</name>
    <dbReference type="NCBI Taxonomy" id="242507"/>
    <lineage>
        <taxon>Eukaryota</taxon>
        <taxon>Fungi</taxon>
        <taxon>Dikarya</taxon>
        <taxon>Ascomycota</taxon>
        <taxon>Pezizomycotina</taxon>
        <taxon>Sordariomycetes</taxon>
        <taxon>Sordariomycetidae</taxon>
        <taxon>Magnaporthales</taxon>
        <taxon>Pyriculariaceae</taxon>
        <taxon>Pyricularia</taxon>
    </lineage>
</organism>
<evidence type="ECO:0000313" key="2">
    <source>
        <dbReference type="EMBL" id="EHA53048.1"/>
    </source>
</evidence>
<dbReference type="RefSeq" id="XP_003712855.1">
    <property type="nucleotide sequence ID" value="XM_003712807.1"/>
</dbReference>
<gene>
    <name evidence="2" type="ORF">MGG_05294</name>
</gene>
<feature type="region of interest" description="Disordered" evidence="1">
    <location>
        <begin position="1"/>
        <end position="23"/>
    </location>
</feature>
<evidence type="ECO:0000313" key="3">
    <source>
        <dbReference type="Proteomes" id="UP000009058"/>
    </source>
</evidence>
<dbReference type="VEuPathDB" id="FungiDB:MGG_05294"/>
<dbReference type="SMR" id="G4N5Q8"/>
<dbReference type="InParanoid" id="G4N5Q8"/>
<protein>
    <submittedName>
        <fullName evidence="2">Uncharacterized protein</fullName>
    </submittedName>
</protein>